<dbReference type="OrthoDB" id="2013775at2759"/>
<proteinExistence type="predicted"/>
<dbReference type="InterPro" id="IPR032675">
    <property type="entry name" value="LRR_dom_sf"/>
</dbReference>
<evidence type="ECO:0000256" key="1">
    <source>
        <dbReference type="ARBA" id="ARBA00022614"/>
    </source>
</evidence>
<dbReference type="PANTHER" id="PTHR45712">
    <property type="entry name" value="AGAP008170-PA"/>
    <property type="match status" value="1"/>
</dbReference>
<keyword evidence="2" id="KW-0677">Repeat</keyword>
<dbReference type="SUPFAM" id="SSF52047">
    <property type="entry name" value="RNI-like"/>
    <property type="match status" value="1"/>
</dbReference>
<organism evidence="3 4">
    <name type="scientific">Polypedilum vanderplanki</name>
    <name type="common">Sleeping chironomid midge</name>
    <dbReference type="NCBI Taxonomy" id="319348"/>
    <lineage>
        <taxon>Eukaryota</taxon>
        <taxon>Metazoa</taxon>
        <taxon>Ecdysozoa</taxon>
        <taxon>Arthropoda</taxon>
        <taxon>Hexapoda</taxon>
        <taxon>Insecta</taxon>
        <taxon>Pterygota</taxon>
        <taxon>Neoptera</taxon>
        <taxon>Endopterygota</taxon>
        <taxon>Diptera</taxon>
        <taxon>Nematocera</taxon>
        <taxon>Chironomoidea</taxon>
        <taxon>Chironomidae</taxon>
        <taxon>Chironominae</taxon>
        <taxon>Polypedilum</taxon>
        <taxon>Polypedilum</taxon>
    </lineage>
</organism>
<reference evidence="3" key="1">
    <citation type="submission" date="2021-03" db="EMBL/GenBank/DDBJ databases">
        <title>Chromosome level genome of the anhydrobiotic midge Polypedilum vanderplanki.</title>
        <authorList>
            <person name="Yoshida Y."/>
            <person name="Kikawada T."/>
            <person name="Gusev O."/>
        </authorList>
    </citation>
    <scope>NUCLEOTIDE SEQUENCE</scope>
    <source>
        <strain evidence="3">NIAS01</strain>
        <tissue evidence="3">Whole body or cell culture</tissue>
    </source>
</reference>
<dbReference type="Gene3D" id="3.80.10.10">
    <property type="entry name" value="Ribonuclease Inhibitor"/>
    <property type="match status" value="2"/>
</dbReference>
<dbReference type="InterPro" id="IPR050333">
    <property type="entry name" value="SLRP"/>
</dbReference>
<keyword evidence="4" id="KW-1185">Reference proteome</keyword>
<evidence type="ECO:0000313" key="4">
    <source>
        <dbReference type="Proteomes" id="UP001107558"/>
    </source>
</evidence>
<sequence>MPLNYGNAVTRIDAMHRTGFSDEDLEAIFIDRVYELTFVPRNFSSFSENIKAYKIEESSIKFLNGDEFDEYPRLEYLTIGLSKIKAIPSKLFEKTLELKFIGFFMNEIKKVGHDLFTKFYVENLRQVDFRQNFCIDENAKYSDEILSLIENLKEKCPYDDETTTTTILATTTKEIEKCFYWDRQSETVTEVTGRHQSSNTNDDVKTIKIETTRTFSFFPQGLGNFFPNVIAINIRNTNIEILTGEELDEFPQLRSFVFVGSNLTTISSKLFEKTPNIEFISFSGNKLEKIGRDLFKPINVTQLKELYFNNNFCINRHENVEIFIKELINELKEKCPFDDEFTTTTLATTTTMKKKCFYWDRKNRNRKTKNEF</sequence>
<comment type="caution">
    <text evidence="3">The sequence shown here is derived from an EMBL/GenBank/DDBJ whole genome shotgun (WGS) entry which is preliminary data.</text>
</comment>
<evidence type="ECO:0000256" key="2">
    <source>
        <dbReference type="ARBA" id="ARBA00022737"/>
    </source>
</evidence>
<dbReference type="PANTHER" id="PTHR45712:SF22">
    <property type="entry name" value="INSULIN-LIKE GROWTH FACTOR-BINDING PROTEIN COMPLEX ACID LABILE SUBUNIT"/>
    <property type="match status" value="1"/>
</dbReference>
<gene>
    <name evidence="3" type="ORF">PVAND_016315</name>
</gene>
<dbReference type="Proteomes" id="UP001107558">
    <property type="component" value="Chromosome 4"/>
</dbReference>
<name>A0A9J6BFV7_POLVA</name>
<accession>A0A9J6BFV7</accession>
<dbReference type="AlphaFoldDB" id="A0A9J6BFV7"/>
<evidence type="ECO:0000313" key="3">
    <source>
        <dbReference type="EMBL" id="KAG5668374.1"/>
    </source>
</evidence>
<keyword evidence="1" id="KW-0433">Leucine-rich repeat</keyword>
<dbReference type="EMBL" id="JADBJN010000004">
    <property type="protein sequence ID" value="KAG5668374.1"/>
    <property type="molecule type" value="Genomic_DNA"/>
</dbReference>
<protein>
    <submittedName>
        <fullName evidence="3">Uncharacterized protein</fullName>
    </submittedName>
</protein>